<organism evidence="2 3">
    <name type="scientific">Stomatobaculum longum</name>
    <dbReference type="NCBI Taxonomy" id="796942"/>
    <lineage>
        <taxon>Bacteria</taxon>
        <taxon>Bacillati</taxon>
        <taxon>Bacillota</taxon>
        <taxon>Clostridia</taxon>
        <taxon>Lachnospirales</taxon>
        <taxon>Lachnospiraceae</taxon>
        <taxon>Stomatobaculum</taxon>
    </lineage>
</organism>
<dbReference type="InterPro" id="IPR007505">
    <property type="entry name" value="PDDEXK_7"/>
</dbReference>
<dbReference type="Pfam" id="PF09823">
    <property type="entry name" value="DUF2357"/>
    <property type="match status" value="1"/>
</dbReference>
<evidence type="ECO:0000313" key="3">
    <source>
        <dbReference type="Proteomes" id="UP000018466"/>
    </source>
</evidence>
<gene>
    <name evidence="2" type="ORF">HMPREF9623_01601</name>
</gene>
<protein>
    <recommendedName>
        <fullName evidence="1">DUF2357 domain-containing protein</fullName>
    </recommendedName>
</protein>
<name>A0AA36Y3Z4_9FIRM</name>
<dbReference type="Pfam" id="PF04411">
    <property type="entry name" value="PDDEXK_7"/>
    <property type="match status" value="1"/>
</dbReference>
<sequence>MVTATKLPFSLSVIRTFAYEPGGQAVTAEKEATKFVLLPGANSLTGAATVFIRENEGVELLFESADAGARLYLPCLDVAEDVGRVLHDDAGDYIAPSAERFRLCGAGKEGLLVERMAFFVLAEGTRYYGSFEVAPRQLDHSEWKIMQQELEAEFEGLSRSWKKGQAGRGIDGEQALPLRAFRDLERLEAEESQLFAALLEIREQPRYEIKTVYEKEPIEASGRLDEKSLRADLARGGVSHVQLIPKKRLDYDIPENRMLRIMADALSAKLTEFSRYTEDPQLSGGRMHAFTKTVRRYRHILEALRSSYWYQTVSLSELYTVPQGILSDSRYYMVYRLYLALKRDHLGVTMQELYRLSYQKSSLLYELWCYFKLQHVLEEFATETIREESYAVGEGGGLSLRDGSRVGFENDTARFTLVYNQTLEQRNRDTERDPLYFATDHNGSSHNHPDLLLHIFSKRTGWYVGSIILECKYRKISQIWSGKRSSLGQLETYYKNACSDEIYGGRGKVLRTHPVRRVMALTPDTVTLPLSSDSFPLETFALRPGKTNRTRAALSEHIRQQIAEALEAEKIFAPAAQSK</sequence>
<keyword evidence="3" id="KW-1185">Reference proteome</keyword>
<comment type="caution">
    <text evidence="2">The sequence shown here is derived from an EMBL/GenBank/DDBJ whole genome shotgun (WGS) entry which is preliminary data.</text>
</comment>
<dbReference type="Proteomes" id="UP000018466">
    <property type="component" value="Unassembled WGS sequence"/>
</dbReference>
<dbReference type="RefSeq" id="WP_009533433.1">
    <property type="nucleotide sequence ID" value="NZ_JH590863.1"/>
</dbReference>
<evidence type="ECO:0000313" key="2">
    <source>
        <dbReference type="EMBL" id="EHO16055.1"/>
    </source>
</evidence>
<proteinExistence type="predicted"/>
<accession>A0AA36Y3Z4</accession>
<evidence type="ECO:0000259" key="1">
    <source>
        <dbReference type="Pfam" id="PF09823"/>
    </source>
</evidence>
<dbReference type="EMBL" id="AGEL01000013">
    <property type="protein sequence ID" value="EHO16055.1"/>
    <property type="molecule type" value="Genomic_DNA"/>
</dbReference>
<dbReference type="GeneID" id="86941327"/>
<dbReference type="InterPro" id="IPR018633">
    <property type="entry name" value="DUF2357"/>
</dbReference>
<reference evidence="2 3" key="1">
    <citation type="submission" date="2011-10" db="EMBL/GenBank/DDBJ databases">
        <title>The Genome Sequence of Lachnospiraceae bacterium ACC2.</title>
        <authorList>
            <consortium name="The Broad Institute Genome Sequencing Platform"/>
            <person name="Earl A."/>
            <person name="Ward D."/>
            <person name="Feldgarden M."/>
            <person name="Gevers D."/>
            <person name="Sizova M."/>
            <person name="Hazen A."/>
            <person name="Epstein S."/>
            <person name="Young S.K."/>
            <person name="Zeng Q."/>
            <person name="Gargeya S."/>
            <person name="Fitzgerald M."/>
            <person name="Haas B."/>
            <person name="Abouelleil A."/>
            <person name="Alvarado L."/>
            <person name="Arachchi H.M."/>
            <person name="Berlin A."/>
            <person name="Brown A."/>
            <person name="Chapman S.B."/>
            <person name="Chen Z."/>
            <person name="Dunbar C."/>
            <person name="Freedman E."/>
            <person name="Gearin G."/>
            <person name="Goldberg J."/>
            <person name="Griggs A."/>
            <person name="Gujja S."/>
            <person name="Heiman D."/>
            <person name="Howarth C."/>
            <person name="Larson L."/>
            <person name="Lui A."/>
            <person name="MacDonald P.J.P."/>
            <person name="Montmayeur A."/>
            <person name="Murphy C."/>
            <person name="Neiman D."/>
            <person name="Pearson M."/>
            <person name="Priest M."/>
            <person name="Roberts A."/>
            <person name="Saif S."/>
            <person name="Shea T."/>
            <person name="Shenoy N."/>
            <person name="Sisk P."/>
            <person name="Stolte C."/>
            <person name="Sykes S."/>
            <person name="Wortman J."/>
            <person name="Nusbaum C."/>
            <person name="Birren B."/>
        </authorList>
    </citation>
    <scope>NUCLEOTIDE SEQUENCE [LARGE SCALE GENOMIC DNA]</scope>
    <source>
        <strain evidence="2 3">ACC2</strain>
    </source>
</reference>
<feature type="domain" description="DUF2357" evidence="1">
    <location>
        <begin position="130"/>
        <end position="338"/>
    </location>
</feature>
<dbReference type="AlphaFoldDB" id="A0AA36Y3Z4"/>